<dbReference type="AlphaFoldDB" id="A0AAD2FF15"/>
<accession>A0AAD2FF15</accession>
<name>A0AAD2FF15_9STRA</name>
<dbReference type="EMBL" id="CAKOGP040000535">
    <property type="protein sequence ID" value="CAJ1936021.1"/>
    <property type="molecule type" value="Genomic_DNA"/>
</dbReference>
<protein>
    <submittedName>
        <fullName evidence="1">Uncharacterized protein</fullName>
    </submittedName>
</protein>
<keyword evidence="2" id="KW-1185">Reference proteome</keyword>
<sequence length="374" mass="42584">MSCPHIASSLSTQYRNTSFDGIPTRSSSSPSLNDYLASHGLLLTMCFPSSCSFGFNAEFFSASWIQQDLGPRIIPSASGVGLILDPSLVDIQCIYPTDAGTLSRDKKGCGPMFFDPHGGSKGAASYKKHPIKRHLAQKFLTDYKNLNFGRNTRWEDIDCMEFFDLPPIQFQRLWGYTDEDGNNSTSVQYYQLAALSNENFAAIMGHDVCSVDLEPDVDRRQFPLYYDAKSWDPLDLKEVIDLEMGFIQNHTTSRDWIWNEFVISLPVELPPLVLGVFYVNESYTGKLHKRREAAQRQAKTFGDLPVFILHNEKNWDGDIFECDKNITEGELTKRTNTGHQSESRDDWQHIAMIQKHLASRRDLRFEKMHVVSVV</sequence>
<organism evidence="1 2">
    <name type="scientific">Cylindrotheca closterium</name>
    <dbReference type="NCBI Taxonomy" id="2856"/>
    <lineage>
        <taxon>Eukaryota</taxon>
        <taxon>Sar</taxon>
        <taxon>Stramenopiles</taxon>
        <taxon>Ochrophyta</taxon>
        <taxon>Bacillariophyta</taxon>
        <taxon>Bacillariophyceae</taxon>
        <taxon>Bacillariophycidae</taxon>
        <taxon>Bacillariales</taxon>
        <taxon>Bacillariaceae</taxon>
        <taxon>Cylindrotheca</taxon>
    </lineage>
</organism>
<reference evidence="1" key="1">
    <citation type="submission" date="2023-08" db="EMBL/GenBank/DDBJ databases">
        <authorList>
            <person name="Audoor S."/>
            <person name="Bilcke G."/>
        </authorList>
    </citation>
    <scope>NUCLEOTIDE SEQUENCE</scope>
</reference>
<comment type="caution">
    <text evidence="1">The sequence shown here is derived from an EMBL/GenBank/DDBJ whole genome shotgun (WGS) entry which is preliminary data.</text>
</comment>
<evidence type="ECO:0000313" key="2">
    <source>
        <dbReference type="Proteomes" id="UP001295423"/>
    </source>
</evidence>
<dbReference type="Proteomes" id="UP001295423">
    <property type="component" value="Unassembled WGS sequence"/>
</dbReference>
<gene>
    <name evidence="1" type="ORF">CYCCA115_LOCUS5006</name>
</gene>
<evidence type="ECO:0000313" key="1">
    <source>
        <dbReference type="EMBL" id="CAJ1936021.1"/>
    </source>
</evidence>
<proteinExistence type="predicted"/>